<evidence type="ECO:0000256" key="6">
    <source>
        <dbReference type="ARBA" id="ARBA00022989"/>
    </source>
</evidence>
<dbReference type="GO" id="GO:0042761">
    <property type="term" value="P:very long-chain fatty acid biosynthetic process"/>
    <property type="evidence" value="ECO:0007669"/>
    <property type="project" value="TreeGrafter"/>
</dbReference>
<feature type="transmembrane region" description="Helical" evidence="10">
    <location>
        <begin position="158"/>
        <end position="177"/>
    </location>
</feature>
<accession>A0A1I8PEQ0</accession>
<evidence type="ECO:0000256" key="8">
    <source>
        <dbReference type="ARBA" id="ARBA00023136"/>
    </source>
</evidence>
<protein>
    <recommendedName>
        <fullName evidence="10">Elongation of very long chain fatty acids protein</fullName>
        <ecNumber evidence="10">2.3.1.199</ecNumber>
    </recommendedName>
    <alternativeName>
        <fullName evidence="10">Very-long-chain 3-oxoacyl-CoA synthase</fullName>
    </alternativeName>
</protein>
<gene>
    <name evidence="11" type="primary">106080791</name>
</gene>
<dbReference type="OrthoDB" id="434092at2759"/>
<evidence type="ECO:0000256" key="1">
    <source>
        <dbReference type="ARBA" id="ARBA00004141"/>
    </source>
</evidence>
<keyword evidence="4 10" id="KW-0812">Transmembrane</keyword>
<keyword evidence="8 10" id="KW-0472">Membrane</keyword>
<keyword evidence="5 10" id="KW-0276">Fatty acid metabolism</keyword>
<keyword evidence="2 10" id="KW-0444">Lipid biosynthesis</keyword>
<comment type="subcellular location">
    <subcellularLocation>
        <location evidence="1">Membrane</location>
        <topology evidence="1">Multi-pass membrane protein</topology>
    </subcellularLocation>
</comment>
<evidence type="ECO:0000256" key="9">
    <source>
        <dbReference type="ARBA" id="ARBA00023160"/>
    </source>
</evidence>
<dbReference type="InterPro" id="IPR002076">
    <property type="entry name" value="ELO_fam"/>
</dbReference>
<evidence type="ECO:0000313" key="12">
    <source>
        <dbReference type="Proteomes" id="UP000095300"/>
    </source>
</evidence>
<keyword evidence="9 10" id="KW-0275">Fatty acid biosynthesis</keyword>
<feature type="transmembrane region" description="Helical" evidence="10">
    <location>
        <begin position="51"/>
        <end position="71"/>
    </location>
</feature>
<feature type="transmembrane region" description="Helical" evidence="10">
    <location>
        <begin position="223"/>
        <end position="243"/>
    </location>
</feature>
<organism evidence="11 12">
    <name type="scientific">Stomoxys calcitrans</name>
    <name type="common">Stable fly</name>
    <name type="synonym">Conops calcitrans</name>
    <dbReference type="NCBI Taxonomy" id="35570"/>
    <lineage>
        <taxon>Eukaryota</taxon>
        <taxon>Metazoa</taxon>
        <taxon>Ecdysozoa</taxon>
        <taxon>Arthropoda</taxon>
        <taxon>Hexapoda</taxon>
        <taxon>Insecta</taxon>
        <taxon>Pterygota</taxon>
        <taxon>Neoptera</taxon>
        <taxon>Endopterygota</taxon>
        <taxon>Diptera</taxon>
        <taxon>Brachycera</taxon>
        <taxon>Muscomorpha</taxon>
        <taxon>Muscoidea</taxon>
        <taxon>Muscidae</taxon>
        <taxon>Stomoxys</taxon>
    </lineage>
</organism>
<dbReference type="GO" id="GO:0034626">
    <property type="term" value="P:fatty acid elongation, polyunsaturated fatty acid"/>
    <property type="evidence" value="ECO:0007669"/>
    <property type="project" value="TreeGrafter"/>
</dbReference>
<evidence type="ECO:0000256" key="4">
    <source>
        <dbReference type="ARBA" id="ARBA00022692"/>
    </source>
</evidence>
<comment type="catalytic activity">
    <reaction evidence="10">
        <text>a very-long-chain acyl-CoA + malonyl-CoA + H(+) = a very-long-chain 3-oxoacyl-CoA + CO2 + CoA</text>
        <dbReference type="Rhea" id="RHEA:32727"/>
        <dbReference type="ChEBI" id="CHEBI:15378"/>
        <dbReference type="ChEBI" id="CHEBI:16526"/>
        <dbReference type="ChEBI" id="CHEBI:57287"/>
        <dbReference type="ChEBI" id="CHEBI:57384"/>
        <dbReference type="ChEBI" id="CHEBI:90725"/>
        <dbReference type="ChEBI" id="CHEBI:90736"/>
        <dbReference type="EC" id="2.3.1.199"/>
    </reaction>
</comment>
<dbReference type="GO" id="GO:0019367">
    <property type="term" value="P:fatty acid elongation, saturated fatty acid"/>
    <property type="evidence" value="ECO:0007669"/>
    <property type="project" value="TreeGrafter"/>
</dbReference>
<dbReference type="EC" id="2.3.1.199" evidence="10"/>
<dbReference type="GO" id="GO:0009922">
    <property type="term" value="F:fatty acid elongase activity"/>
    <property type="evidence" value="ECO:0007669"/>
    <property type="project" value="UniProtKB-EC"/>
</dbReference>
<keyword evidence="7 10" id="KW-0443">Lipid metabolism</keyword>
<name>A0A1I8PEQ0_STOCA</name>
<dbReference type="GO" id="GO:0034625">
    <property type="term" value="P:fatty acid elongation, monounsaturated fatty acid"/>
    <property type="evidence" value="ECO:0007669"/>
    <property type="project" value="TreeGrafter"/>
</dbReference>
<proteinExistence type="inferred from homology"/>
<evidence type="ECO:0000256" key="3">
    <source>
        <dbReference type="ARBA" id="ARBA00022679"/>
    </source>
</evidence>
<feature type="transmembrane region" description="Helical" evidence="10">
    <location>
        <begin position="198"/>
        <end position="217"/>
    </location>
</feature>
<dbReference type="KEGG" id="scac:106080791"/>
<dbReference type="AlphaFoldDB" id="A0A1I8PEQ0"/>
<comment type="similarity">
    <text evidence="10">Belongs to the ELO family.</text>
</comment>
<sequence>MDQMQDKFDADSEDRFGLSSPVFIISLISVYLLFVYKIGPGFMKNREPYKLKTFILIYNALQVLACVYIVLKILQLTSWDIFDFSICSVYAQNTPERMAYDKVTYFAFWIKNLELIDTICFVLRKKQTQVTPLHVFHHSSVLTLVYIVLNYHRGNGALYPLLLNSVVHIVMYSYYFLANVCGPVFMRRLLWFKKSITIVQMVQFMFILLQAGITWRYCGVPMVLTSYFSLVIAVIFYGFYDFYKKAYKPKVQS</sequence>
<evidence type="ECO:0000313" key="11">
    <source>
        <dbReference type="EnsemblMetazoa" id="SCAU007360-PA"/>
    </source>
</evidence>
<keyword evidence="12" id="KW-1185">Reference proteome</keyword>
<dbReference type="Pfam" id="PF01151">
    <property type="entry name" value="ELO"/>
    <property type="match status" value="1"/>
</dbReference>
<dbReference type="STRING" id="35570.A0A1I8PEQ0"/>
<dbReference type="EnsemblMetazoa" id="SCAU007360-RA">
    <property type="protein sequence ID" value="SCAU007360-PA"/>
    <property type="gene ID" value="SCAU007360"/>
</dbReference>
<evidence type="ECO:0000256" key="7">
    <source>
        <dbReference type="ARBA" id="ARBA00023098"/>
    </source>
</evidence>
<reference evidence="11" key="1">
    <citation type="submission" date="2020-05" db="UniProtKB">
        <authorList>
            <consortium name="EnsemblMetazoa"/>
        </authorList>
    </citation>
    <scope>IDENTIFICATION</scope>
    <source>
        <strain evidence="11">USDA</strain>
    </source>
</reference>
<feature type="transmembrane region" description="Helical" evidence="10">
    <location>
        <begin position="20"/>
        <end position="39"/>
    </location>
</feature>
<dbReference type="PANTHER" id="PTHR11157">
    <property type="entry name" value="FATTY ACID ACYL TRANSFERASE-RELATED"/>
    <property type="match status" value="1"/>
</dbReference>
<dbReference type="VEuPathDB" id="VectorBase:SCAU007360"/>
<keyword evidence="3 10" id="KW-0808">Transferase</keyword>
<dbReference type="GO" id="GO:0030148">
    <property type="term" value="P:sphingolipid biosynthetic process"/>
    <property type="evidence" value="ECO:0007669"/>
    <property type="project" value="TreeGrafter"/>
</dbReference>
<evidence type="ECO:0000256" key="5">
    <source>
        <dbReference type="ARBA" id="ARBA00022832"/>
    </source>
</evidence>
<dbReference type="PANTHER" id="PTHR11157:SF164">
    <property type="entry name" value="ELONGATION OF VERY LONG CHAIN FATTY ACIDS PROTEIN"/>
    <property type="match status" value="1"/>
</dbReference>
<keyword evidence="6 10" id="KW-1133">Transmembrane helix</keyword>
<evidence type="ECO:0000256" key="2">
    <source>
        <dbReference type="ARBA" id="ARBA00022516"/>
    </source>
</evidence>
<dbReference type="GO" id="GO:0005789">
    <property type="term" value="C:endoplasmic reticulum membrane"/>
    <property type="evidence" value="ECO:0007669"/>
    <property type="project" value="TreeGrafter"/>
</dbReference>
<evidence type="ECO:0000256" key="10">
    <source>
        <dbReference type="RuleBase" id="RU361115"/>
    </source>
</evidence>
<dbReference type="Proteomes" id="UP000095300">
    <property type="component" value="Unassembled WGS sequence"/>
</dbReference>